<proteinExistence type="inferred from homology"/>
<dbReference type="GO" id="GO:0006352">
    <property type="term" value="P:DNA-templated transcription initiation"/>
    <property type="evidence" value="ECO:0007669"/>
    <property type="project" value="InterPro"/>
</dbReference>
<dbReference type="Gene3D" id="1.10.1740.10">
    <property type="match status" value="1"/>
</dbReference>
<comment type="caution">
    <text evidence="7">The sequence shown here is derived from an EMBL/GenBank/DDBJ whole genome shotgun (WGS) entry which is preliminary data.</text>
</comment>
<evidence type="ECO:0000256" key="3">
    <source>
        <dbReference type="ARBA" id="ARBA00023082"/>
    </source>
</evidence>
<dbReference type="PANTHER" id="PTHR43133">
    <property type="entry name" value="RNA POLYMERASE ECF-TYPE SIGMA FACTO"/>
    <property type="match status" value="1"/>
</dbReference>
<dbReference type="SUPFAM" id="SSF88946">
    <property type="entry name" value="Sigma2 domain of RNA polymerase sigma factors"/>
    <property type="match status" value="1"/>
</dbReference>
<evidence type="ECO:0000259" key="6">
    <source>
        <dbReference type="Pfam" id="PF08281"/>
    </source>
</evidence>
<dbReference type="InterPro" id="IPR039425">
    <property type="entry name" value="RNA_pol_sigma-70-like"/>
</dbReference>
<dbReference type="EMBL" id="WEID01000004">
    <property type="protein sequence ID" value="KAB8139332.1"/>
    <property type="molecule type" value="Genomic_DNA"/>
</dbReference>
<keyword evidence="2" id="KW-0805">Transcription regulation</keyword>
<evidence type="ECO:0000256" key="2">
    <source>
        <dbReference type="ARBA" id="ARBA00023015"/>
    </source>
</evidence>
<keyword evidence="4" id="KW-0804">Transcription</keyword>
<dbReference type="Proteomes" id="UP000480246">
    <property type="component" value="Unassembled WGS sequence"/>
</dbReference>
<sequence>MANNFAKSSHHTELNDIYTDQPSEETWLNDLMNEYGQEIIWLAYSYVRDRAIAEDLAQNAFIKCYQKREEFKNNSSIKTWIYRITINCCKDYLRSSYVKRNIPTNMKEILNRERAPSSESAYMEKDTSSTLIECVFSLGPKYREVIILHYFEELKVREIKEILQLNENTIKTRLKKAKEILRKKIDRGDF</sequence>
<protein>
    <submittedName>
        <fullName evidence="7">Sigma-70 family RNA polymerase sigma factor</fullName>
    </submittedName>
</protein>
<dbReference type="Pfam" id="PF04542">
    <property type="entry name" value="Sigma70_r2"/>
    <property type="match status" value="1"/>
</dbReference>
<dbReference type="SUPFAM" id="SSF88659">
    <property type="entry name" value="Sigma3 and sigma4 domains of RNA polymerase sigma factors"/>
    <property type="match status" value="1"/>
</dbReference>
<comment type="similarity">
    <text evidence="1">Belongs to the sigma-70 factor family. ECF subfamily.</text>
</comment>
<keyword evidence="3" id="KW-0731">Sigma factor</keyword>
<dbReference type="NCBIfam" id="NF006930">
    <property type="entry name" value="PRK09415.1"/>
    <property type="match status" value="1"/>
</dbReference>
<dbReference type="InterPro" id="IPR013249">
    <property type="entry name" value="RNA_pol_sigma70_r4_t2"/>
</dbReference>
<reference evidence="7 8" key="1">
    <citation type="submission" date="2019-10" db="EMBL/GenBank/DDBJ databases">
        <title>Gracilibacillus sp. nov. isolated from rice seeds.</title>
        <authorList>
            <person name="He S."/>
        </authorList>
    </citation>
    <scope>NUCLEOTIDE SEQUENCE [LARGE SCALE GENOMIC DNA]</scope>
    <source>
        <strain evidence="7 8">TD8</strain>
    </source>
</reference>
<dbReference type="Gene3D" id="1.10.10.10">
    <property type="entry name" value="Winged helix-like DNA-binding domain superfamily/Winged helix DNA-binding domain"/>
    <property type="match status" value="1"/>
</dbReference>
<evidence type="ECO:0000256" key="1">
    <source>
        <dbReference type="ARBA" id="ARBA00010641"/>
    </source>
</evidence>
<organism evidence="7 8">
    <name type="scientific">Gracilibacillus oryzae</name>
    <dbReference type="NCBI Taxonomy" id="1672701"/>
    <lineage>
        <taxon>Bacteria</taxon>
        <taxon>Bacillati</taxon>
        <taxon>Bacillota</taxon>
        <taxon>Bacilli</taxon>
        <taxon>Bacillales</taxon>
        <taxon>Bacillaceae</taxon>
        <taxon>Gracilibacillus</taxon>
    </lineage>
</organism>
<evidence type="ECO:0000256" key="4">
    <source>
        <dbReference type="ARBA" id="ARBA00023163"/>
    </source>
</evidence>
<feature type="domain" description="RNA polymerase sigma-70 region 2" evidence="5">
    <location>
        <begin position="31"/>
        <end position="95"/>
    </location>
</feature>
<evidence type="ECO:0000259" key="5">
    <source>
        <dbReference type="Pfam" id="PF04542"/>
    </source>
</evidence>
<dbReference type="InterPro" id="IPR013324">
    <property type="entry name" value="RNA_pol_sigma_r3/r4-like"/>
</dbReference>
<dbReference type="GO" id="GO:0003677">
    <property type="term" value="F:DNA binding"/>
    <property type="evidence" value="ECO:0007669"/>
    <property type="project" value="InterPro"/>
</dbReference>
<keyword evidence="8" id="KW-1185">Reference proteome</keyword>
<evidence type="ECO:0000313" key="8">
    <source>
        <dbReference type="Proteomes" id="UP000480246"/>
    </source>
</evidence>
<dbReference type="GO" id="GO:0016987">
    <property type="term" value="F:sigma factor activity"/>
    <property type="evidence" value="ECO:0007669"/>
    <property type="project" value="UniProtKB-KW"/>
</dbReference>
<accession>A0A7C8KY49</accession>
<feature type="domain" description="RNA polymerase sigma factor 70 region 4 type 2" evidence="6">
    <location>
        <begin position="132"/>
        <end position="179"/>
    </location>
</feature>
<dbReference type="InterPro" id="IPR014284">
    <property type="entry name" value="RNA_pol_sigma-70_dom"/>
</dbReference>
<dbReference type="RefSeq" id="WP_153400839.1">
    <property type="nucleotide sequence ID" value="NZ_ML762424.1"/>
</dbReference>
<dbReference type="PANTHER" id="PTHR43133:SF60">
    <property type="entry name" value="RNA POLYMERASE SIGMA FACTOR SIGV"/>
    <property type="match status" value="1"/>
</dbReference>
<name>A0A7C8KY49_9BACI</name>
<dbReference type="Pfam" id="PF08281">
    <property type="entry name" value="Sigma70_r4_2"/>
    <property type="match status" value="1"/>
</dbReference>
<gene>
    <name evidence="7" type="ORF">F9U64_00630</name>
</gene>
<dbReference type="AlphaFoldDB" id="A0A7C8KY49"/>
<dbReference type="NCBIfam" id="TIGR02937">
    <property type="entry name" value="sigma70-ECF"/>
    <property type="match status" value="1"/>
</dbReference>
<evidence type="ECO:0000313" key="7">
    <source>
        <dbReference type="EMBL" id="KAB8139332.1"/>
    </source>
</evidence>
<dbReference type="InterPro" id="IPR007627">
    <property type="entry name" value="RNA_pol_sigma70_r2"/>
</dbReference>
<dbReference type="CDD" id="cd06171">
    <property type="entry name" value="Sigma70_r4"/>
    <property type="match status" value="1"/>
</dbReference>
<dbReference type="OrthoDB" id="9794508at2"/>
<dbReference type="InterPro" id="IPR013325">
    <property type="entry name" value="RNA_pol_sigma_r2"/>
</dbReference>
<dbReference type="InterPro" id="IPR036388">
    <property type="entry name" value="WH-like_DNA-bd_sf"/>
</dbReference>